<evidence type="ECO:0000259" key="4">
    <source>
        <dbReference type="Pfam" id="PF24883"/>
    </source>
</evidence>
<dbReference type="InterPro" id="IPR002110">
    <property type="entry name" value="Ankyrin_rpt"/>
</dbReference>
<protein>
    <recommendedName>
        <fullName evidence="4">Nephrocystin 3-like N-terminal domain-containing protein</fullName>
    </recommendedName>
</protein>
<evidence type="ECO:0000256" key="1">
    <source>
        <dbReference type="ARBA" id="ARBA00022737"/>
    </source>
</evidence>
<feature type="domain" description="Nephrocystin 3-like N-terminal" evidence="4">
    <location>
        <begin position="111"/>
        <end position="272"/>
    </location>
</feature>
<dbReference type="Pfam" id="PF12796">
    <property type="entry name" value="Ank_2"/>
    <property type="match status" value="2"/>
</dbReference>
<feature type="repeat" description="ANK" evidence="3">
    <location>
        <begin position="447"/>
        <end position="479"/>
    </location>
</feature>
<feature type="repeat" description="ANK" evidence="3">
    <location>
        <begin position="513"/>
        <end position="538"/>
    </location>
</feature>
<dbReference type="InterPro" id="IPR036770">
    <property type="entry name" value="Ankyrin_rpt-contain_sf"/>
</dbReference>
<dbReference type="PROSITE" id="PS50088">
    <property type="entry name" value="ANK_REPEAT"/>
    <property type="match status" value="3"/>
</dbReference>
<dbReference type="Pfam" id="PF24883">
    <property type="entry name" value="NPHP3_N"/>
    <property type="match status" value="1"/>
</dbReference>
<sequence length="789" mass="87200">MEVAGLGIGIAGLVGLFSSCLEAIDKRADTTRPTDVSNAGASQIAGSLGKTLGPGTQFEYERLVEFLKQVQAEWQANEAPAETRREIHARLLGQRYFSERYDDSCKKRLHNTCGWIFTRPTFAKWCASGSPELLWIYGRPGFGKTILCSRIIEHISATFTKPVAYFFLSSDHKSCNDPYNVMRSWVSQLAAHSDINALLQQKWQTTTDQAASRATIVQLLREALQTKPGCSLIVDGLDECTAPADSNISVARFLEDVLDTVTSATRVLIVSREETEIRQPLQTSDASRIAEYQILSEDVYADNIAFSQSIVIKKLPKMKEENRAKLSKTMSHRCEGQFLWLHLQERSLKAWKNIEQLQRDFDDEDLPTNELPDVVDDDYIGSEILDLCSPLLEVRRLNSELEAGKQTVHLAHFTVKQFLVGRLPTGLIEPVKEVLDAGVNVDTRGYASITPLYSASRNGCLALVEYLLHRGAKISVANQHGWTPINSAANQGHLEIVKLLLERGSDITVATNDGQTPLSYAAESGHEALFHLLFENNAAALSIPDILGRTPIVHAIRGGRSSIFDFILMYQGTDVNSQDHYGSTVLSLAARFGRSAMVQQLLALPTVDVWSADIFGFTALSWARSQGHDDITQSIAKRCESYDTCMTETAIPIEQNSCLLPVRIQDSAVHRDQTGVDSDAEGFQNLSSSPSALLLRGERILCPSFSRVGAGSRRPSSSFSFPIYLDIASTPSTPPAIIEFLRSGKYILAISEPVPTTATSSRFELNRASVFARIENAHEFQSSKEEKMD</sequence>
<dbReference type="EMBL" id="JH793366">
    <property type="protein sequence ID" value="ELQ33882.1"/>
    <property type="molecule type" value="Genomic_DNA"/>
</dbReference>
<dbReference type="Proteomes" id="UP000011086">
    <property type="component" value="Unassembled WGS sequence"/>
</dbReference>
<dbReference type="Gene3D" id="3.40.50.300">
    <property type="entry name" value="P-loop containing nucleotide triphosphate hydrolases"/>
    <property type="match status" value="1"/>
</dbReference>
<dbReference type="PANTHER" id="PTHR24166">
    <property type="entry name" value="ROLLING PEBBLES, ISOFORM B"/>
    <property type="match status" value="1"/>
</dbReference>
<dbReference type="PROSITE" id="PS50297">
    <property type="entry name" value="ANK_REP_REGION"/>
    <property type="match status" value="3"/>
</dbReference>
<dbReference type="InterPro" id="IPR056884">
    <property type="entry name" value="NPHP3-like_N"/>
</dbReference>
<keyword evidence="1" id="KW-0677">Repeat</keyword>
<dbReference type="SUPFAM" id="SSF52540">
    <property type="entry name" value="P-loop containing nucleoside triphosphate hydrolases"/>
    <property type="match status" value="1"/>
</dbReference>
<gene>
    <name evidence="5" type="ORF">OOU_Y34scaffold00855g11</name>
</gene>
<accession>A0AA97NPG7</accession>
<dbReference type="InterPro" id="IPR050889">
    <property type="entry name" value="Dendritic_Spine_Reg/Scaffold"/>
</dbReference>
<dbReference type="SUPFAM" id="SSF48403">
    <property type="entry name" value="Ankyrin repeat"/>
    <property type="match status" value="1"/>
</dbReference>
<evidence type="ECO:0000256" key="2">
    <source>
        <dbReference type="ARBA" id="ARBA00023043"/>
    </source>
</evidence>
<dbReference type="Gene3D" id="1.25.40.20">
    <property type="entry name" value="Ankyrin repeat-containing domain"/>
    <property type="match status" value="1"/>
</dbReference>
<dbReference type="InterPro" id="IPR027417">
    <property type="entry name" value="P-loop_NTPase"/>
</dbReference>
<reference evidence="5" key="1">
    <citation type="journal article" date="2012" name="PLoS Genet.">
        <title>Comparative analysis of the genomes of two field isolates of the rice blast fungus Magnaporthe oryzae.</title>
        <authorList>
            <person name="Xue M."/>
            <person name="Yang J."/>
            <person name="Li Z."/>
            <person name="Hu S."/>
            <person name="Yao N."/>
            <person name="Dean R.A."/>
            <person name="Zhao W."/>
            <person name="Shen M."/>
            <person name="Zhang H."/>
            <person name="Li C."/>
            <person name="Liu L."/>
            <person name="Cao L."/>
            <person name="Xu X."/>
            <person name="Xing Y."/>
            <person name="Hsiang T."/>
            <person name="Zhang Z."/>
            <person name="Xu J.R."/>
            <person name="Peng Y.L."/>
        </authorList>
    </citation>
    <scope>NUCLEOTIDE SEQUENCE</scope>
    <source>
        <strain evidence="5">Y34</strain>
    </source>
</reference>
<proteinExistence type="predicted"/>
<keyword evidence="2 3" id="KW-0040">ANK repeat</keyword>
<dbReference type="SMART" id="SM00248">
    <property type="entry name" value="ANK"/>
    <property type="match status" value="6"/>
</dbReference>
<evidence type="ECO:0000256" key="3">
    <source>
        <dbReference type="PROSITE-ProRule" id="PRU00023"/>
    </source>
</evidence>
<feature type="repeat" description="ANK" evidence="3">
    <location>
        <begin position="480"/>
        <end position="512"/>
    </location>
</feature>
<dbReference type="AlphaFoldDB" id="A0AA97NPG7"/>
<dbReference type="PANTHER" id="PTHR24166:SF48">
    <property type="entry name" value="PROTEIN VAPYRIN"/>
    <property type="match status" value="1"/>
</dbReference>
<organism evidence="5">
    <name type="scientific">Pyricularia oryzae (strain Y34)</name>
    <name type="common">Rice blast fungus</name>
    <name type="synonym">Magnaporthe oryzae</name>
    <dbReference type="NCBI Taxonomy" id="1143189"/>
    <lineage>
        <taxon>Eukaryota</taxon>
        <taxon>Fungi</taxon>
        <taxon>Dikarya</taxon>
        <taxon>Ascomycota</taxon>
        <taxon>Pezizomycotina</taxon>
        <taxon>Sordariomycetes</taxon>
        <taxon>Sordariomycetidae</taxon>
        <taxon>Magnaporthales</taxon>
        <taxon>Pyriculariaceae</taxon>
        <taxon>Pyricularia</taxon>
    </lineage>
</organism>
<evidence type="ECO:0000313" key="5">
    <source>
        <dbReference type="EMBL" id="ELQ33882.1"/>
    </source>
</evidence>
<name>A0AA97NPG7_PYRO3</name>